<gene>
    <name evidence="3" type="ORF">J2Z69_000130</name>
</gene>
<dbReference type="RefSeq" id="WP_209858266.1">
    <property type="nucleotide sequence ID" value="NZ_JAGGLD010000001.1"/>
</dbReference>
<evidence type="ECO:0000256" key="1">
    <source>
        <dbReference type="SAM" id="Phobius"/>
    </source>
</evidence>
<dbReference type="InterPro" id="IPR036465">
    <property type="entry name" value="vWFA_dom_sf"/>
</dbReference>
<evidence type="ECO:0000313" key="4">
    <source>
        <dbReference type="Proteomes" id="UP001519288"/>
    </source>
</evidence>
<evidence type="ECO:0000313" key="3">
    <source>
        <dbReference type="EMBL" id="MBP1999111.1"/>
    </source>
</evidence>
<dbReference type="Pfam" id="PF01882">
    <property type="entry name" value="DUF58"/>
    <property type="match status" value="1"/>
</dbReference>
<feature type="transmembrane region" description="Helical" evidence="1">
    <location>
        <begin position="16"/>
        <end position="33"/>
    </location>
</feature>
<keyword evidence="1" id="KW-1133">Transmembrane helix</keyword>
<dbReference type="PANTHER" id="PTHR34351:SF2">
    <property type="entry name" value="DUF58 DOMAIN-CONTAINING PROTEIN"/>
    <property type="match status" value="1"/>
</dbReference>
<protein>
    <submittedName>
        <fullName evidence="3">Uncharacterized protein (DUF58 family)</fullName>
    </submittedName>
</protein>
<dbReference type="InterPro" id="IPR002881">
    <property type="entry name" value="DUF58"/>
</dbReference>
<feature type="transmembrane region" description="Helical" evidence="1">
    <location>
        <begin position="39"/>
        <end position="61"/>
    </location>
</feature>
<feature type="domain" description="DUF58" evidence="2">
    <location>
        <begin position="214"/>
        <end position="324"/>
    </location>
</feature>
<reference evidence="3 4" key="1">
    <citation type="submission" date="2021-03" db="EMBL/GenBank/DDBJ databases">
        <title>Genomic Encyclopedia of Type Strains, Phase IV (KMG-IV): sequencing the most valuable type-strain genomes for metagenomic binning, comparative biology and taxonomic classification.</title>
        <authorList>
            <person name="Goeker M."/>
        </authorList>
    </citation>
    <scope>NUCLEOTIDE SEQUENCE [LARGE SCALE GENOMIC DNA]</scope>
    <source>
        <strain evidence="3 4">DSM 26806</strain>
    </source>
</reference>
<dbReference type="EMBL" id="JAGGLD010000001">
    <property type="protein sequence ID" value="MBP1999111.1"/>
    <property type="molecule type" value="Genomic_DNA"/>
</dbReference>
<name>A0ABS4JDC4_9BACL</name>
<organism evidence="3 4">
    <name type="scientific">Paenibacillus shirakamiensis</name>
    <dbReference type="NCBI Taxonomy" id="1265935"/>
    <lineage>
        <taxon>Bacteria</taxon>
        <taxon>Bacillati</taxon>
        <taxon>Bacillota</taxon>
        <taxon>Bacilli</taxon>
        <taxon>Bacillales</taxon>
        <taxon>Paenibacillaceae</taxon>
        <taxon>Paenibacillus</taxon>
    </lineage>
</organism>
<keyword evidence="1" id="KW-0472">Membrane</keyword>
<keyword evidence="1" id="KW-0812">Transmembrane</keyword>
<proteinExistence type="predicted"/>
<dbReference type="Proteomes" id="UP001519288">
    <property type="component" value="Unassembled WGS sequence"/>
</dbReference>
<keyword evidence="4" id="KW-1185">Reference proteome</keyword>
<accession>A0ABS4JDC4</accession>
<dbReference type="SUPFAM" id="SSF53300">
    <property type="entry name" value="vWA-like"/>
    <property type="match status" value="1"/>
</dbReference>
<dbReference type="PANTHER" id="PTHR34351">
    <property type="entry name" value="SLR1927 PROTEIN-RELATED"/>
    <property type="match status" value="1"/>
</dbReference>
<comment type="caution">
    <text evidence="3">The sequence shown here is derived from an EMBL/GenBank/DDBJ whole genome shotgun (WGS) entry which is preliminary data.</text>
</comment>
<sequence length="413" mass="47000">MNTILLRVRRGLKTSWIWKAGLLWCGCLLYMLFQGGKTPVMLLTMMTILMVYWGLSSWIGLSTIRGMRSLALDGTHGMQMQAGDQVHVKLHLELSGWMPHPYIVVREVLKRHNDESWIIEDSVIPKFRNGAELSFHTPPLERGRYYFEETECSSEDIFGIVKHVHLFSFPGEFQVLPRTVFIPYWQLFDRNSQLAGPETAQSLSRRETTQINGVRDYVYGDRMSRIHWNATAKTGTWKSKEFEHESLPKTVLVLDATSANYATSADFELAVSTAASLLDYGSRERMSMGLCTLGREVRSYFPANSGADRQRMIQHLVEVSSEGEGKITKHLIAKKELFQPGTFFVFISASKGSEVLDVLQWAKSKQMTPYHILTGDGRDNKKWPLILGRSGFKGIYVPNLQELPVSMRGGRHE</sequence>
<evidence type="ECO:0000259" key="2">
    <source>
        <dbReference type="Pfam" id="PF01882"/>
    </source>
</evidence>